<keyword evidence="3" id="KW-1185">Reference proteome</keyword>
<dbReference type="SUPFAM" id="SSF52402">
    <property type="entry name" value="Adenine nucleotide alpha hydrolases-like"/>
    <property type="match status" value="1"/>
</dbReference>
<evidence type="ECO:0000313" key="3">
    <source>
        <dbReference type="Proteomes" id="UP001501729"/>
    </source>
</evidence>
<dbReference type="InterPro" id="IPR014729">
    <property type="entry name" value="Rossmann-like_a/b/a_fold"/>
</dbReference>
<dbReference type="Gene3D" id="3.40.50.620">
    <property type="entry name" value="HUPs"/>
    <property type="match status" value="1"/>
</dbReference>
<protein>
    <recommendedName>
        <fullName evidence="1">UspA domain-containing protein</fullName>
    </recommendedName>
</protein>
<dbReference type="GeneID" id="68617172"/>
<dbReference type="Proteomes" id="UP001501729">
    <property type="component" value="Unassembled WGS sequence"/>
</dbReference>
<feature type="domain" description="UspA" evidence="1">
    <location>
        <begin position="3"/>
        <end position="64"/>
    </location>
</feature>
<evidence type="ECO:0000259" key="1">
    <source>
        <dbReference type="Pfam" id="PF00582"/>
    </source>
</evidence>
<proteinExistence type="predicted"/>
<organism evidence="2 3">
    <name type="scientific">Haladaptatus pallidirubidus</name>
    <dbReference type="NCBI Taxonomy" id="1008152"/>
    <lineage>
        <taxon>Archaea</taxon>
        <taxon>Methanobacteriati</taxon>
        <taxon>Methanobacteriota</taxon>
        <taxon>Stenosarchaea group</taxon>
        <taxon>Halobacteria</taxon>
        <taxon>Halobacteriales</taxon>
        <taxon>Haladaptataceae</taxon>
        <taxon>Haladaptatus</taxon>
    </lineage>
</organism>
<name>A0AAV3URA7_9EURY</name>
<dbReference type="RefSeq" id="WP_227779034.1">
    <property type="nucleotide sequence ID" value="NZ_BAABKX010000030.1"/>
</dbReference>
<comment type="caution">
    <text evidence="2">The sequence shown here is derived from an EMBL/GenBank/DDBJ whole genome shotgun (WGS) entry which is preliminary data.</text>
</comment>
<dbReference type="EMBL" id="BAABKX010000030">
    <property type="protein sequence ID" value="GAA5065109.1"/>
    <property type="molecule type" value="Genomic_DNA"/>
</dbReference>
<dbReference type="CDD" id="cd00293">
    <property type="entry name" value="USP-like"/>
    <property type="match status" value="1"/>
</dbReference>
<reference evidence="2 3" key="1">
    <citation type="journal article" date="2019" name="Int. J. Syst. Evol. Microbiol.">
        <title>The Global Catalogue of Microorganisms (GCM) 10K type strain sequencing project: providing services to taxonomists for standard genome sequencing and annotation.</title>
        <authorList>
            <consortium name="The Broad Institute Genomics Platform"/>
            <consortium name="The Broad Institute Genome Sequencing Center for Infectious Disease"/>
            <person name="Wu L."/>
            <person name="Ma J."/>
        </authorList>
    </citation>
    <scope>NUCLEOTIDE SEQUENCE [LARGE SCALE GENOMIC DNA]</scope>
    <source>
        <strain evidence="2 3">JCM 17504</strain>
    </source>
</reference>
<dbReference type="AlphaFoldDB" id="A0AAV3URA7"/>
<sequence>MSFDDILIPTDGSECAEVAMRYAEDLAIHYGATVHVLCVVDSRLLENASHYDHMKEESTEIAGRAYDVLSETGLAG</sequence>
<dbReference type="Pfam" id="PF00582">
    <property type="entry name" value="Usp"/>
    <property type="match status" value="1"/>
</dbReference>
<dbReference type="InterPro" id="IPR006016">
    <property type="entry name" value="UspA"/>
</dbReference>
<accession>A0AAV3URA7</accession>
<gene>
    <name evidence="2" type="ORF">GCM10025751_55590</name>
</gene>
<evidence type="ECO:0000313" key="2">
    <source>
        <dbReference type="EMBL" id="GAA5065109.1"/>
    </source>
</evidence>